<dbReference type="Gene3D" id="3.40.50.20">
    <property type="match status" value="1"/>
</dbReference>
<gene>
    <name evidence="3" type="primary">lpxI</name>
    <name evidence="3" type="ORF">LJ207_06190</name>
</gene>
<accession>A0AAW4WXZ3</accession>
<dbReference type="InterPro" id="IPR010415">
    <property type="entry name" value="LpxI_C"/>
</dbReference>
<keyword evidence="3" id="KW-0378">Hydrolase</keyword>
<feature type="domain" description="LpxI N-terminal" evidence="2">
    <location>
        <begin position="3"/>
        <end position="132"/>
    </location>
</feature>
<feature type="domain" description="LpxI C-terminal" evidence="1">
    <location>
        <begin position="138"/>
        <end position="262"/>
    </location>
</feature>
<dbReference type="EMBL" id="JAJFAT010000007">
    <property type="protein sequence ID" value="MCC3144908.1"/>
    <property type="molecule type" value="Genomic_DNA"/>
</dbReference>
<dbReference type="InterPro" id="IPR043167">
    <property type="entry name" value="LpxI_C_sf"/>
</dbReference>
<dbReference type="InterPro" id="IPR041255">
    <property type="entry name" value="LpxI_N"/>
</dbReference>
<dbReference type="Pfam" id="PF17930">
    <property type="entry name" value="LpxI_N"/>
    <property type="match status" value="1"/>
</dbReference>
<comment type="caution">
    <text evidence="3">The sequence shown here is derived from an EMBL/GenBank/DDBJ whole genome shotgun (WGS) entry which is preliminary data.</text>
</comment>
<organism evidence="3 4">
    <name type="scientific">Halanaerobium polyolivorans</name>
    <dbReference type="NCBI Taxonomy" id="2886943"/>
    <lineage>
        <taxon>Bacteria</taxon>
        <taxon>Bacillati</taxon>
        <taxon>Bacillota</taxon>
        <taxon>Clostridia</taxon>
        <taxon>Halanaerobiales</taxon>
        <taxon>Halanaerobiaceae</taxon>
        <taxon>Halanaerobium</taxon>
    </lineage>
</organism>
<reference evidence="3 4" key="1">
    <citation type="submission" date="2021-10" db="EMBL/GenBank/DDBJ databases">
        <authorList>
            <person name="Grouzdev D.S."/>
            <person name="Pantiukh K.S."/>
            <person name="Krutkina M.S."/>
        </authorList>
    </citation>
    <scope>NUCLEOTIDE SEQUENCE [LARGE SCALE GENOMIC DNA]</scope>
    <source>
        <strain evidence="3 4">Z-7514</strain>
    </source>
</reference>
<dbReference type="PANTHER" id="PTHR39962">
    <property type="entry name" value="BLL4848 PROTEIN"/>
    <property type="match status" value="1"/>
</dbReference>
<dbReference type="GO" id="GO:0016787">
    <property type="term" value="F:hydrolase activity"/>
    <property type="evidence" value="ECO:0007669"/>
    <property type="project" value="UniProtKB-KW"/>
</dbReference>
<evidence type="ECO:0000313" key="4">
    <source>
        <dbReference type="Proteomes" id="UP001199296"/>
    </source>
</evidence>
<dbReference type="Pfam" id="PF06230">
    <property type="entry name" value="LpxI_C"/>
    <property type="match status" value="1"/>
</dbReference>
<dbReference type="EC" id="3.6.1.54" evidence="3"/>
<dbReference type="PANTHER" id="PTHR39962:SF1">
    <property type="entry name" value="LPXI FAMILY PROTEIN"/>
    <property type="match status" value="1"/>
</dbReference>
<dbReference type="Gene3D" id="3.40.140.80">
    <property type="match status" value="1"/>
</dbReference>
<evidence type="ECO:0000259" key="1">
    <source>
        <dbReference type="Pfam" id="PF06230"/>
    </source>
</evidence>
<protein>
    <submittedName>
        <fullName evidence="3">UDP-2,3-diacylglucosamine diphosphatase LpxI</fullName>
        <ecNumber evidence="3">3.6.1.54</ecNumber>
    </submittedName>
</protein>
<dbReference type="AlphaFoldDB" id="A0AAW4WXZ3"/>
<keyword evidence="4" id="KW-1185">Reference proteome</keyword>
<evidence type="ECO:0000259" key="2">
    <source>
        <dbReference type="Pfam" id="PF17930"/>
    </source>
</evidence>
<sequence>MAKIALLAGWGDIPRLWAERAEAQGKDFMVIKIAEEITADFSDLDCKEQTINLADFNLLLELLKKDEVKKLILLGKIHKEQLFKNFEADLKLKMLLASLPNFNDDTILKALVDQFEGLGIEVLPQHYLLEELLAKRGILAGNPSAELKKELAYAFKTAYNLGRFDIGQTALVKDRAVMALEAVEGTDEAIKRAAKYGGPGFVMGKCSKKEQDFRFDIPTVGLNTLELLLEHQAAGLVIEAEKTFMLDQAEFCRRAEKEGLVVAAASFVKGELILNC</sequence>
<name>A0AAW4WXZ3_9FIRM</name>
<evidence type="ECO:0000313" key="3">
    <source>
        <dbReference type="EMBL" id="MCC3144908.1"/>
    </source>
</evidence>
<dbReference type="InterPro" id="IPR053174">
    <property type="entry name" value="LpxI"/>
</dbReference>
<dbReference type="Proteomes" id="UP001199296">
    <property type="component" value="Unassembled WGS sequence"/>
</dbReference>
<proteinExistence type="predicted"/>
<dbReference type="RefSeq" id="WP_229345209.1">
    <property type="nucleotide sequence ID" value="NZ_JAJFAT010000007.1"/>
</dbReference>